<dbReference type="AlphaFoldDB" id="I9QDV1"/>
<name>I9QDV1_HELPX</name>
<sequence length="38" mass="4109">MKKLDFSGDFLSVISGNVILKYPLKSLAAKSKTIPPSN</sequence>
<dbReference type="Proteomes" id="UP000004260">
    <property type="component" value="Unassembled WGS sequence"/>
</dbReference>
<evidence type="ECO:0000313" key="2">
    <source>
        <dbReference type="Proteomes" id="UP000004260"/>
    </source>
</evidence>
<proteinExistence type="predicted"/>
<organism evidence="1 2">
    <name type="scientific">Helicobacter pylori NQ4053</name>
    <dbReference type="NCBI Taxonomy" id="992027"/>
    <lineage>
        <taxon>Bacteria</taxon>
        <taxon>Pseudomonadati</taxon>
        <taxon>Campylobacterota</taxon>
        <taxon>Epsilonproteobacteria</taxon>
        <taxon>Campylobacterales</taxon>
        <taxon>Helicobacteraceae</taxon>
        <taxon>Helicobacter</taxon>
    </lineage>
</organism>
<gene>
    <name evidence="1" type="ORF">HPNQ4053_1359</name>
</gene>
<dbReference type="EMBL" id="AKNV01000006">
    <property type="protein sequence ID" value="EJB32721.1"/>
    <property type="molecule type" value="Genomic_DNA"/>
</dbReference>
<accession>I9QDV1</accession>
<evidence type="ECO:0000313" key="1">
    <source>
        <dbReference type="EMBL" id="EJB32721.1"/>
    </source>
</evidence>
<reference evidence="1 2" key="1">
    <citation type="journal article" date="2013" name="Pathog. Dis.">
        <title>Genome sequences of 65 Helicobacter pylori strains isolated from asymptomatic individuals and patients with gastric cancer, peptic ulcer disease, or gastritis.</title>
        <authorList>
            <person name="Blanchard T.G."/>
            <person name="Czinn S.J."/>
            <person name="Correa P."/>
            <person name="Nakazawa T."/>
            <person name="Keelan M."/>
            <person name="Morningstar L."/>
            <person name="Santana-Cruz I."/>
            <person name="Maroo A."/>
            <person name="McCracken C."/>
            <person name="Shefchek K."/>
            <person name="Daugherty S."/>
            <person name="Song Y."/>
            <person name="Fraser C.M."/>
            <person name="Fricke W.F."/>
        </authorList>
    </citation>
    <scope>NUCLEOTIDE SEQUENCE [LARGE SCALE GENOMIC DNA]</scope>
    <source>
        <strain evidence="1 2">NQ4053</strain>
    </source>
</reference>
<protein>
    <submittedName>
        <fullName evidence="1">Uncharacterized protein</fullName>
    </submittedName>
</protein>
<comment type="caution">
    <text evidence="1">The sequence shown here is derived from an EMBL/GenBank/DDBJ whole genome shotgun (WGS) entry which is preliminary data.</text>
</comment>
<dbReference type="PATRIC" id="fig|992027.3.peg.1319"/>